<dbReference type="PANTHER" id="PTHR10653">
    <property type="entry name" value="F-ACTIN-CAPPING PROTEIN SUBUNIT ALPHA"/>
    <property type="match status" value="1"/>
</dbReference>
<dbReference type="STRING" id="1182542.W9YUM5"/>
<dbReference type="OrthoDB" id="340550at2759"/>
<organism evidence="7 8">
    <name type="scientific">Capronia epimyces CBS 606.96</name>
    <dbReference type="NCBI Taxonomy" id="1182542"/>
    <lineage>
        <taxon>Eukaryota</taxon>
        <taxon>Fungi</taxon>
        <taxon>Dikarya</taxon>
        <taxon>Ascomycota</taxon>
        <taxon>Pezizomycotina</taxon>
        <taxon>Eurotiomycetes</taxon>
        <taxon>Chaetothyriomycetidae</taxon>
        <taxon>Chaetothyriales</taxon>
        <taxon>Herpotrichiellaceae</taxon>
        <taxon>Capronia</taxon>
    </lineage>
</organism>
<reference evidence="7 8" key="1">
    <citation type="submission" date="2013-03" db="EMBL/GenBank/DDBJ databases">
        <title>The Genome Sequence of Capronia epimyces CBS 606.96.</title>
        <authorList>
            <consortium name="The Broad Institute Genomics Platform"/>
            <person name="Cuomo C."/>
            <person name="de Hoog S."/>
            <person name="Gorbushina A."/>
            <person name="Walker B."/>
            <person name="Young S.K."/>
            <person name="Zeng Q."/>
            <person name="Gargeya S."/>
            <person name="Fitzgerald M."/>
            <person name="Haas B."/>
            <person name="Abouelleil A."/>
            <person name="Allen A.W."/>
            <person name="Alvarado L."/>
            <person name="Arachchi H.M."/>
            <person name="Berlin A.M."/>
            <person name="Chapman S.B."/>
            <person name="Gainer-Dewar J."/>
            <person name="Goldberg J."/>
            <person name="Griggs A."/>
            <person name="Gujja S."/>
            <person name="Hansen M."/>
            <person name="Howarth C."/>
            <person name="Imamovic A."/>
            <person name="Ireland A."/>
            <person name="Larimer J."/>
            <person name="McCowan C."/>
            <person name="Murphy C."/>
            <person name="Pearson M."/>
            <person name="Poon T.W."/>
            <person name="Priest M."/>
            <person name="Roberts A."/>
            <person name="Saif S."/>
            <person name="Shea T."/>
            <person name="Sisk P."/>
            <person name="Sykes S."/>
            <person name="Wortman J."/>
            <person name="Nusbaum C."/>
            <person name="Birren B."/>
        </authorList>
    </citation>
    <scope>NUCLEOTIDE SEQUENCE [LARGE SCALE GENOMIC DNA]</scope>
    <source>
        <strain evidence="7 8">CBS 606.96</strain>
    </source>
</reference>
<sequence length="283" mass="30963">MGSTVDIASAFVQGAPPGELQEVVKDIRGLTADDDPALIAKLKPAFERYNEEQLTSVKLPGSNDYVLISKYNKLPSSSSSSRYYDTQSSTSFEFDHTTSKASATQSYTHETQHTALIQSILKSLAGHFADHYPPTTAAAYTVCATPDDDKHIAVLVSTTKASPKNFLSGRWRSVFLYDPSAGTLSGETKIDVHYYEDGNVALTTGKKFDAVSVGGAADGAAIVRKIAVIENQYQEEVNRTIVGMNETSFRHLRRQLPVTRQKVEWEKVKGYSLGSDLKGEAKR</sequence>
<dbReference type="eggNOG" id="KOG0836">
    <property type="taxonomic scope" value="Eukaryota"/>
</dbReference>
<accession>W9YUM5</accession>
<evidence type="ECO:0000313" key="8">
    <source>
        <dbReference type="Proteomes" id="UP000019478"/>
    </source>
</evidence>
<dbReference type="PROSITE" id="PS00748">
    <property type="entry name" value="F_ACTIN_CAPPING_A_1"/>
    <property type="match status" value="1"/>
</dbReference>
<evidence type="ECO:0000313" key="7">
    <source>
        <dbReference type="EMBL" id="EXJ92951.1"/>
    </source>
</evidence>
<evidence type="ECO:0000256" key="6">
    <source>
        <dbReference type="RuleBase" id="RU365077"/>
    </source>
</evidence>
<evidence type="ECO:0000256" key="4">
    <source>
        <dbReference type="ARBA" id="ARBA00023203"/>
    </source>
</evidence>
<dbReference type="PRINTS" id="PR00191">
    <property type="entry name" value="FACTINCAPA"/>
</dbReference>
<evidence type="ECO:0000256" key="3">
    <source>
        <dbReference type="ARBA" id="ARBA00022467"/>
    </source>
</evidence>
<keyword evidence="3 6" id="KW-0117">Actin capping</keyword>
<dbReference type="EMBL" id="AMGY01000001">
    <property type="protein sequence ID" value="EXJ92951.1"/>
    <property type="molecule type" value="Genomic_DNA"/>
</dbReference>
<proteinExistence type="inferred from homology"/>
<dbReference type="Proteomes" id="UP000019478">
    <property type="component" value="Unassembled WGS sequence"/>
</dbReference>
<comment type="caution">
    <text evidence="7">The sequence shown here is derived from an EMBL/GenBank/DDBJ whole genome shotgun (WGS) entry which is preliminary data.</text>
</comment>
<evidence type="ECO:0000256" key="1">
    <source>
        <dbReference type="ARBA" id="ARBA00010479"/>
    </source>
</evidence>
<evidence type="ECO:0000256" key="5">
    <source>
        <dbReference type="ARBA" id="ARBA00025389"/>
    </source>
</evidence>
<keyword evidence="4 6" id="KW-0009">Actin-binding</keyword>
<dbReference type="GO" id="GO:0030479">
    <property type="term" value="C:actin cortical patch"/>
    <property type="evidence" value="ECO:0007669"/>
    <property type="project" value="TreeGrafter"/>
</dbReference>
<dbReference type="HOGENOM" id="CLU_045161_0_0_1"/>
<dbReference type="GO" id="GO:0008290">
    <property type="term" value="C:F-actin capping protein complex"/>
    <property type="evidence" value="ECO:0007669"/>
    <property type="project" value="UniProtKB-UniRule"/>
</dbReference>
<keyword evidence="8" id="KW-1185">Reference proteome</keyword>
<dbReference type="GO" id="GO:0051015">
    <property type="term" value="F:actin filament binding"/>
    <property type="evidence" value="ECO:0007669"/>
    <property type="project" value="TreeGrafter"/>
</dbReference>
<name>W9YUM5_9EURO</name>
<dbReference type="InterPro" id="IPR037282">
    <property type="entry name" value="CapZ_alpha/beta"/>
</dbReference>
<dbReference type="InterPro" id="IPR042276">
    <property type="entry name" value="CapZ_alpha/beta_2"/>
</dbReference>
<comment type="function">
    <text evidence="5 6">F-actin-capping proteins bind in a Ca(2+)-independent manner to the fast growing ends of actin filaments (barbed end) thereby blocking the exchange of subunits at these ends. Unlike other capping proteins (such as gelsolin and severin), these proteins do not sever actin filaments.</text>
</comment>
<comment type="similarity">
    <text evidence="1 6">Belongs to the F-actin-capping protein alpha subunit family.</text>
</comment>
<dbReference type="GeneID" id="19165641"/>
<dbReference type="InterPro" id="IPR017865">
    <property type="entry name" value="F-actin_cap_asu_CS"/>
</dbReference>
<dbReference type="InterPro" id="IPR042489">
    <property type="entry name" value="CapZ_alpha_1"/>
</dbReference>
<dbReference type="Gene3D" id="3.30.1140.60">
    <property type="entry name" value="F-actin capping protein, alpha subunit"/>
    <property type="match status" value="1"/>
</dbReference>
<dbReference type="PANTHER" id="PTHR10653:SF0">
    <property type="entry name" value="F-ACTIN-CAPPING PROTEIN SUBUNIT ALPHA"/>
    <property type="match status" value="1"/>
</dbReference>
<dbReference type="AlphaFoldDB" id="W9YUM5"/>
<protein>
    <recommendedName>
        <fullName evidence="2 6">F-actin-capping protein subunit alpha</fullName>
    </recommendedName>
</protein>
<dbReference type="Pfam" id="PF01267">
    <property type="entry name" value="F-actin_cap_A"/>
    <property type="match status" value="1"/>
</dbReference>
<dbReference type="RefSeq" id="XP_007729841.1">
    <property type="nucleotide sequence ID" value="XM_007731651.1"/>
</dbReference>
<dbReference type="GO" id="GO:0051016">
    <property type="term" value="P:barbed-end actin filament capping"/>
    <property type="evidence" value="ECO:0007669"/>
    <property type="project" value="UniProtKB-UniRule"/>
</dbReference>
<dbReference type="InterPro" id="IPR002189">
    <property type="entry name" value="CapZ_alpha"/>
</dbReference>
<dbReference type="Gene3D" id="3.90.1150.210">
    <property type="entry name" value="F-actin capping protein, beta subunit"/>
    <property type="match status" value="1"/>
</dbReference>
<evidence type="ECO:0000256" key="2">
    <source>
        <dbReference type="ARBA" id="ARBA00014038"/>
    </source>
</evidence>
<dbReference type="SUPFAM" id="SSF90096">
    <property type="entry name" value="Subunits of heterodimeric actin filament capping protein Capz"/>
    <property type="match status" value="1"/>
</dbReference>
<dbReference type="GO" id="GO:0030036">
    <property type="term" value="P:actin cytoskeleton organization"/>
    <property type="evidence" value="ECO:0007669"/>
    <property type="project" value="TreeGrafter"/>
</dbReference>
<gene>
    <name evidence="7" type="ORF">A1O3_01507</name>
</gene>
<comment type="subunit">
    <text evidence="6">Heterodimer of an alpha and a beta subunit.</text>
</comment>